<dbReference type="AlphaFoldDB" id="A0AAN6QDB6"/>
<gene>
    <name evidence="1" type="ORF">N656DRAFT_802186</name>
</gene>
<protein>
    <submittedName>
        <fullName evidence="1">Uncharacterized protein</fullName>
    </submittedName>
</protein>
<reference evidence="1" key="2">
    <citation type="submission" date="2023-05" db="EMBL/GenBank/DDBJ databases">
        <authorList>
            <consortium name="Lawrence Berkeley National Laboratory"/>
            <person name="Steindorff A."/>
            <person name="Hensen N."/>
            <person name="Bonometti L."/>
            <person name="Westerberg I."/>
            <person name="Brannstrom I.O."/>
            <person name="Guillou S."/>
            <person name="Cros-Aarteil S."/>
            <person name="Calhoun S."/>
            <person name="Haridas S."/>
            <person name="Kuo A."/>
            <person name="Mondo S."/>
            <person name="Pangilinan J."/>
            <person name="Riley R."/>
            <person name="Labutti K."/>
            <person name="Andreopoulos B."/>
            <person name="Lipzen A."/>
            <person name="Chen C."/>
            <person name="Yanf M."/>
            <person name="Daum C."/>
            <person name="Ng V."/>
            <person name="Clum A."/>
            <person name="Ohm R."/>
            <person name="Martin F."/>
            <person name="Silar P."/>
            <person name="Natvig D."/>
            <person name="Lalanne C."/>
            <person name="Gautier V."/>
            <person name="Ament-Velasquez S.L."/>
            <person name="Kruys A."/>
            <person name="Hutchinson M.I."/>
            <person name="Powell A.J."/>
            <person name="Barry K."/>
            <person name="Miller A.N."/>
            <person name="Grigoriev I.V."/>
            <person name="Debuchy R."/>
            <person name="Gladieux P."/>
            <person name="Thoren M.H."/>
            <person name="Johannesson H."/>
        </authorList>
    </citation>
    <scope>NUCLEOTIDE SEQUENCE</scope>
    <source>
        <strain evidence="1">CBS 508.74</strain>
    </source>
</reference>
<sequence length="127" mass="14626">MAAEIAARPPVHAVLEAQQRVPRMAKHEGDSELPFITVALEVKFTLFWCREVVMRDQSSILSIAMLLRKPLEATSARTIDLGPELARQMEDEGIRMRYGARMKEHKRGVYELALWCDSDKFYEGKYQ</sequence>
<dbReference type="RefSeq" id="XP_064665690.1">
    <property type="nucleotide sequence ID" value="XM_064818215.1"/>
</dbReference>
<organism evidence="1 2">
    <name type="scientific">Canariomyces notabilis</name>
    <dbReference type="NCBI Taxonomy" id="2074819"/>
    <lineage>
        <taxon>Eukaryota</taxon>
        <taxon>Fungi</taxon>
        <taxon>Dikarya</taxon>
        <taxon>Ascomycota</taxon>
        <taxon>Pezizomycotina</taxon>
        <taxon>Sordariomycetes</taxon>
        <taxon>Sordariomycetidae</taxon>
        <taxon>Sordariales</taxon>
        <taxon>Chaetomiaceae</taxon>
        <taxon>Canariomyces</taxon>
    </lineage>
</organism>
<name>A0AAN6QDB6_9PEZI</name>
<dbReference type="EMBL" id="MU853366">
    <property type="protein sequence ID" value="KAK4108120.1"/>
    <property type="molecule type" value="Genomic_DNA"/>
</dbReference>
<evidence type="ECO:0000313" key="2">
    <source>
        <dbReference type="Proteomes" id="UP001302812"/>
    </source>
</evidence>
<dbReference type="GeneID" id="89942340"/>
<reference evidence="1" key="1">
    <citation type="journal article" date="2023" name="Mol. Phylogenet. Evol.">
        <title>Genome-scale phylogeny and comparative genomics of the fungal order Sordariales.</title>
        <authorList>
            <person name="Hensen N."/>
            <person name="Bonometti L."/>
            <person name="Westerberg I."/>
            <person name="Brannstrom I.O."/>
            <person name="Guillou S."/>
            <person name="Cros-Aarteil S."/>
            <person name="Calhoun S."/>
            <person name="Haridas S."/>
            <person name="Kuo A."/>
            <person name="Mondo S."/>
            <person name="Pangilinan J."/>
            <person name="Riley R."/>
            <person name="LaButti K."/>
            <person name="Andreopoulos B."/>
            <person name="Lipzen A."/>
            <person name="Chen C."/>
            <person name="Yan M."/>
            <person name="Daum C."/>
            <person name="Ng V."/>
            <person name="Clum A."/>
            <person name="Steindorff A."/>
            <person name="Ohm R.A."/>
            <person name="Martin F."/>
            <person name="Silar P."/>
            <person name="Natvig D.O."/>
            <person name="Lalanne C."/>
            <person name="Gautier V."/>
            <person name="Ament-Velasquez S.L."/>
            <person name="Kruys A."/>
            <person name="Hutchinson M.I."/>
            <person name="Powell A.J."/>
            <person name="Barry K."/>
            <person name="Miller A.N."/>
            <person name="Grigoriev I.V."/>
            <person name="Debuchy R."/>
            <person name="Gladieux P."/>
            <person name="Hiltunen Thoren M."/>
            <person name="Johannesson H."/>
        </authorList>
    </citation>
    <scope>NUCLEOTIDE SEQUENCE</scope>
    <source>
        <strain evidence="1">CBS 508.74</strain>
    </source>
</reference>
<dbReference type="Proteomes" id="UP001302812">
    <property type="component" value="Unassembled WGS sequence"/>
</dbReference>
<proteinExistence type="predicted"/>
<accession>A0AAN6QDB6</accession>
<comment type="caution">
    <text evidence="1">The sequence shown here is derived from an EMBL/GenBank/DDBJ whole genome shotgun (WGS) entry which is preliminary data.</text>
</comment>
<keyword evidence="2" id="KW-1185">Reference proteome</keyword>
<evidence type="ECO:0000313" key="1">
    <source>
        <dbReference type="EMBL" id="KAK4108120.1"/>
    </source>
</evidence>